<dbReference type="EMBL" id="RZGK01000024">
    <property type="protein sequence ID" value="KAF9690412.1"/>
    <property type="molecule type" value="Genomic_DNA"/>
</dbReference>
<reference evidence="1" key="2">
    <citation type="submission" date="2020-09" db="EMBL/GenBank/DDBJ databases">
        <title>Reference genome assembly for Australian Ascochyta lentis isolate Al4.</title>
        <authorList>
            <person name="Lee R.C."/>
            <person name="Farfan-Caceres L.M."/>
            <person name="Debler J.W."/>
            <person name="Williams A.H."/>
            <person name="Henares B.M."/>
        </authorList>
    </citation>
    <scope>NUCLEOTIDE SEQUENCE</scope>
    <source>
        <strain evidence="1">Al4</strain>
    </source>
</reference>
<dbReference type="Proteomes" id="UP000651452">
    <property type="component" value="Unassembled WGS sequence"/>
</dbReference>
<dbReference type="AlphaFoldDB" id="A0A8H7MEQ3"/>
<organism evidence="1 2">
    <name type="scientific">Ascochyta lentis</name>
    <dbReference type="NCBI Taxonomy" id="205686"/>
    <lineage>
        <taxon>Eukaryota</taxon>
        <taxon>Fungi</taxon>
        <taxon>Dikarya</taxon>
        <taxon>Ascomycota</taxon>
        <taxon>Pezizomycotina</taxon>
        <taxon>Dothideomycetes</taxon>
        <taxon>Pleosporomycetidae</taxon>
        <taxon>Pleosporales</taxon>
        <taxon>Pleosporineae</taxon>
        <taxon>Didymellaceae</taxon>
        <taxon>Ascochyta</taxon>
    </lineage>
</organism>
<reference evidence="1" key="1">
    <citation type="submission" date="2018-12" db="EMBL/GenBank/DDBJ databases">
        <authorList>
            <person name="Syme R.A."/>
            <person name="Farfan-Caceres L."/>
            <person name="Lichtenzveig J."/>
        </authorList>
    </citation>
    <scope>NUCLEOTIDE SEQUENCE</scope>
    <source>
        <strain evidence="1">Al4</strain>
    </source>
</reference>
<name>A0A8H7MEQ3_9PLEO</name>
<evidence type="ECO:0000313" key="1">
    <source>
        <dbReference type="EMBL" id="KAF9690412.1"/>
    </source>
</evidence>
<gene>
    <name evidence="1" type="ORF">EKO04_011629</name>
</gene>
<evidence type="ECO:0000313" key="2">
    <source>
        <dbReference type="Proteomes" id="UP000651452"/>
    </source>
</evidence>
<keyword evidence="2" id="KW-1185">Reference proteome</keyword>
<comment type="caution">
    <text evidence="1">The sequence shown here is derived from an EMBL/GenBank/DDBJ whole genome shotgun (WGS) entry which is preliminary data.</text>
</comment>
<protein>
    <submittedName>
        <fullName evidence="1">Uncharacterized protein</fullName>
    </submittedName>
</protein>
<sequence>MATSNRGYRDMNSNRGYVEPLTNLQHLGDPAPPDSAVSTPMYRPFTMNDSIFSQSNWPKYETKTNKESINNTDQYGISNHLSTTQPSVEIDSMQASPALANNITAQIEDLLLEHSTQPSNPRRSDPEIWYGRLVLLTFEDFTLPEASRHYLTRPPRQFLVVPAVDGPAGATTNNIFAKHVSYMLALKTFSAHHNILYNISCMFFYAASSGNLATWNLRYRDAISLKLCNLDILYLFTLMHPTSPPPTHTNRDYNTFASQI</sequence>
<accession>A0A8H7MEQ3</accession>
<proteinExistence type="predicted"/>